<dbReference type="RefSeq" id="WP_302036446.1">
    <property type="nucleotide sequence ID" value="NZ_JAUKPO010000002.1"/>
</dbReference>
<dbReference type="PANTHER" id="PTHR36985">
    <property type="entry name" value="TRANSLOCATION AND ASSEMBLY MODULE SUBUNIT TAMB"/>
    <property type="match status" value="1"/>
</dbReference>
<evidence type="ECO:0000313" key="7">
    <source>
        <dbReference type="EMBL" id="MDO1445644.1"/>
    </source>
</evidence>
<keyword evidence="3" id="KW-1133">Transmembrane helix</keyword>
<organism evidence="7 8">
    <name type="scientific">Rhodocytophaga aerolata</name>
    <dbReference type="NCBI Taxonomy" id="455078"/>
    <lineage>
        <taxon>Bacteria</taxon>
        <taxon>Pseudomonadati</taxon>
        <taxon>Bacteroidota</taxon>
        <taxon>Cytophagia</taxon>
        <taxon>Cytophagales</taxon>
        <taxon>Rhodocytophagaceae</taxon>
        <taxon>Rhodocytophaga</taxon>
    </lineage>
</organism>
<proteinExistence type="predicted"/>
<dbReference type="EMBL" id="JAUKPO010000002">
    <property type="protein sequence ID" value="MDO1445644.1"/>
    <property type="molecule type" value="Genomic_DNA"/>
</dbReference>
<keyword evidence="4" id="KW-0472">Membrane</keyword>
<evidence type="ECO:0000256" key="2">
    <source>
        <dbReference type="ARBA" id="ARBA00022692"/>
    </source>
</evidence>
<dbReference type="Proteomes" id="UP001168528">
    <property type="component" value="Unassembled WGS sequence"/>
</dbReference>
<feature type="domain" description="Translocation and assembly module TamB C-terminal" evidence="6">
    <location>
        <begin position="1042"/>
        <end position="1456"/>
    </location>
</feature>
<dbReference type="InterPro" id="IPR007452">
    <property type="entry name" value="TamB_C"/>
</dbReference>
<comment type="subcellular location">
    <subcellularLocation>
        <location evidence="1">Membrane</location>
        <topology evidence="1">Single-pass membrane protein</topology>
    </subcellularLocation>
</comment>
<comment type="caution">
    <text evidence="7">The sequence shown here is derived from an EMBL/GenBank/DDBJ whole genome shotgun (WGS) entry which is preliminary data.</text>
</comment>
<keyword evidence="2" id="KW-0812">Transmembrane</keyword>
<evidence type="ECO:0000256" key="1">
    <source>
        <dbReference type="ARBA" id="ARBA00004167"/>
    </source>
</evidence>
<evidence type="ECO:0000259" key="6">
    <source>
        <dbReference type="Pfam" id="PF04357"/>
    </source>
</evidence>
<dbReference type="InterPro" id="IPR008023">
    <property type="entry name" value="DUF748"/>
</dbReference>
<evidence type="ECO:0000256" key="3">
    <source>
        <dbReference type="ARBA" id="ARBA00022989"/>
    </source>
</evidence>
<feature type="region of interest" description="Disordered" evidence="5">
    <location>
        <begin position="1489"/>
        <end position="1529"/>
    </location>
</feature>
<evidence type="ECO:0000256" key="4">
    <source>
        <dbReference type="ARBA" id="ARBA00023136"/>
    </source>
</evidence>
<reference evidence="7" key="1">
    <citation type="submission" date="2023-07" db="EMBL/GenBank/DDBJ databases">
        <title>The genome sequence of Rhodocytophaga aerolata KACC 12507.</title>
        <authorList>
            <person name="Zhang X."/>
        </authorList>
    </citation>
    <scope>NUCLEOTIDE SEQUENCE</scope>
    <source>
        <strain evidence="7">KACC 12507</strain>
    </source>
</reference>
<keyword evidence="8" id="KW-1185">Reference proteome</keyword>
<name>A0ABT8R2Q0_9BACT</name>
<gene>
    <name evidence="7" type="ORF">Q0590_05255</name>
</gene>
<evidence type="ECO:0000256" key="5">
    <source>
        <dbReference type="SAM" id="MobiDB-lite"/>
    </source>
</evidence>
<accession>A0ABT8R2Q0</accession>
<protein>
    <submittedName>
        <fullName evidence="7">Translocation/assembly module TamB domain-containing protein</fullName>
    </submittedName>
</protein>
<evidence type="ECO:0000313" key="8">
    <source>
        <dbReference type="Proteomes" id="UP001168528"/>
    </source>
</evidence>
<dbReference type="Pfam" id="PF05359">
    <property type="entry name" value="DUF748"/>
    <property type="match status" value="1"/>
</dbReference>
<dbReference type="Pfam" id="PF04357">
    <property type="entry name" value="TamB"/>
    <property type="match status" value="1"/>
</dbReference>
<sequence length="1529" mass="171381">MVQVITKTIIRTLLFTLVFALVLIVGLVTALQIPAVQTILAQKAAKEISTALGFPVSIGQVHIRWFDNALFEEVLIADREENRMIDVPELAVDFDLPSLLTKGHINIDEVILTDGKVRLIKSKKDNNLNIDEFIIAINELTRPKDTTKTGGKVPVFSIDRVQLANVYFSYNDERKDSITDGFDYQHIAIDSIYANTFNFRVAADTIEVDIDQMRGRDASGQTHLDVKELTGFYRYTKRAMYLSGFSAHVGNSIIGNYVEFNYESPSHLSDFNDKITMVAHMDSTSIYSKDLGLFAPYLNRYEERWIVSGEFNGKVTRFRLKDARVHFGKYSSINGDISFTGLPNIQETFIDMDLQPSSVEPVDLKQYIPDASAYATFQKFGRIALKAKFLGFTNDFVANGNFSTEIGRIVSDVNLKLKEKSAQSTYSGKLSTYGLNIGYLSGEPGLLQLLDMSGEVKGKGLSIKDASLDLNATVRRLGLKQYDYKNMRVKGHFSRQQFKGNIAVRDTNLVLTADGEVDLRDGKKLFDIKADLQNANLYALKFVDKEAIIRTKLNVNFQGIKLDDMVGEALFTDSYVLYNNRDLIIDSVYLFASKDETSRTVYLDSDFASAGLQGNFEFSRVLEDGAQLLQEYKLSFADAAAAESYYQKKNKTRLGTAKNYKIDITTELKDINPLLVMFYPSLYVSKGTKAEGVFSNGAASIVSFNTQVDSLHFKEYKFYNSVVDITTSKLADSANVLAQAYIHSDRQQLGSAPATEGLTVEAIWGNKQIDFNSTIRQTASSNYASLKGNVQILPEVIELVFKPSHFQVLDQEWHIAKENKISFQKKDINFNNLTISNRFQVISVNGTISDNPEKEVELLVKEFKMQTLNPIIGRQLLGTANVFVKVKDFYKDVNVQSELEVGELVIDNFLIGDISGQTTWDVINKRIGVNYQVYRMRNRILSLSGFYDPQAEENALAMQASLNKTDLEILEPFFKEHVSNIGGTASGRLQITGMLTAPMLKGALTVNGGRFKYNYLNTTYHFNDKVYFSENEIGVRQLQLYDQDNNLAYLKGGVFHDGFRDFVIDLSATMQSFQVLNTTAKDNDLFYGTAYATGNLSILGSISNLTITANALSNKGTKIYIPIGGTSKTVEQKQDFITFISKSQIGDTVVTENKASVNLSGIKLDFNFEITPDAYCEIIFDIKSGDIIRGNGNGKIKMQIDTEGDFTMFGDYEISKGAYNFTLLNAINKEFKIKEGSRISWSGDPYGGILDINATYEQTASLFPIIKNALTGDRENPAPQYTRRYPVTVLMKLTGDLLSPDIDLGVNFDDYPQNDPIFMASILSYKSRLMTDEQELNKQVFSLLVLRRLSEEGAFSGVEGSVGSSLSELLSNQLSYWVSQAIDENLEIDMNLNTMDQNALNTLQLRLSYSMFDGRLRVTGQSDSRSMLGDWTVEYILSKDGRLKLKMFNRYNQNVVISDMSNTNMVTGVSLLHSQNFNNLKDIFSFKRKKKKQAPVVDAEEEDITTQSIPTNSTTGTTNQNSSTEQKKK</sequence>
<dbReference type="PANTHER" id="PTHR36985:SF1">
    <property type="entry name" value="TRANSLOCATION AND ASSEMBLY MODULE SUBUNIT TAMB"/>
    <property type="match status" value="1"/>
</dbReference>
<feature type="compositionally biased region" description="Low complexity" evidence="5">
    <location>
        <begin position="1505"/>
        <end position="1529"/>
    </location>
</feature>